<evidence type="ECO:0000256" key="12">
    <source>
        <dbReference type="ARBA" id="ARBA00022989"/>
    </source>
</evidence>
<evidence type="ECO:0000256" key="14">
    <source>
        <dbReference type="ARBA" id="ARBA00025228"/>
    </source>
</evidence>
<evidence type="ECO:0000256" key="7">
    <source>
        <dbReference type="ARBA" id="ARBA00022475"/>
    </source>
</evidence>
<organism evidence="20 21">
    <name type="scientific">Ruminococcus flavefaciens</name>
    <dbReference type="NCBI Taxonomy" id="1265"/>
    <lineage>
        <taxon>Bacteria</taxon>
        <taxon>Bacillati</taxon>
        <taxon>Bacillota</taxon>
        <taxon>Clostridia</taxon>
        <taxon>Eubacteriales</taxon>
        <taxon>Oscillospiraceae</taxon>
        <taxon>Ruminococcus</taxon>
    </lineage>
</organism>
<dbReference type="PANTHER" id="PTHR34148:SF1">
    <property type="entry name" value="ADENOSYLCOBINAMIDE-GDP RIBAZOLETRANSFERASE"/>
    <property type="match status" value="1"/>
</dbReference>
<evidence type="ECO:0000313" key="21">
    <source>
        <dbReference type="Proteomes" id="UP000183461"/>
    </source>
</evidence>
<dbReference type="Pfam" id="PF02654">
    <property type="entry name" value="CobS"/>
    <property type="match status" value="1"/>
</dbReference>
<evidence type="ECO:0000256" key="2">
    <source>
        <dbReference type="ARBA" id="ARBA00004651"/>
    </source>
</evidence>
<dbReference type="GO" id="GO:0005886">
    <property type="term" value="C:plasma membrane"/>
    <property type="evidence" value="ECO:0007669"/>
    <property type="project" value="UniProtKB-SubCell"/>
</dbReference>
<dbReference type="InterPro" id="IPR003805">
    <property type="entry name" value="CobS"/>
</dbReference>
<evidence type="ECO:0000256" key="18">
    <source>
        <dbReference type="ARBA" id="ARBA00049504"/>
    </source>
</evidence>
<dbReference type="PANTHER" id="PTHR34148">
    <property type="entry name" value="ADENOSYLCOBINAMIDE-GDP RIBAZOLETRANSFERASE"/>
    <property type="match status" value="1"/>
</dbReference>
<dbReference type="EMBL" id="FPIP01000004">
    <property type="protein sequence ID" value="SFW35308.1"/>
    <property type="molecule type" value="Genomic_DNA"/>
</dbReference>
<dbReference type="RefSeq" id="WP_072300305.1">
    <property type="nucleotide sequence ID" value="NZ_FPIP01000004.1"/>
</dbReference>
<dbReference type="EC" id="2.7.8.26" evidence="5 19"/>
<keyword evidence="11 19" id="KW-0460">Magnesium</keyword>
<comment type="cofactor">
    <cofactor evidence="1 19">
        <name>Mg(2+)</name>
        <dbReference type="ChEBI" id="CHEBI:18420"/>
    </cofactor>
</comment>
<evidence type="ECO:0000256" key="3">
    <source>
        <dbReference type="ARBA" id="ARBA00004663"/>
    </source>
</evidence>
<comment type="pathway">
    <text evidence="3 19">Cofactor biosynthesis; adenosylcobalamin biosynthesis; adenosylcobalamin from cob(II)yrinate a,c-diamide: step 7/7.</text>
</comment>
<reference evidence="20 21" key="1">
    <citation type="submission" date="2016-11" db="EMBL/GenBank/DDBJ databases">
        <authorList>
            <person name="Jaros S."/>
            <person name="Januszkiewicz K."/>
            <person name="Wedrychowicz H."/>
        </authorList>
    </citation>
    <scope>NUCLEOTIDE SEQUENCE [LARGE SCALE GENOMIC DNA]</scope>
    <source>
        <strain evidence="20 21">YL228</strain>
    </source>
</reference>
<protein>
    <recommendedName>
        <fullName evidence="6 19">Adenosylcobinamide-GDP ribazoletransferase</fullName>
        <ecNumber evidence="5 19">2.7.8.26</ecNumber>
    </recommendedName>
    <alternativeName>
        <fullName evidence="16 19">Cobalamin synthase</fullName>
    </alternativeName>
    <alternativeName>
        <fullName evidence="15 19">Cobalamin-5'-phosphate synthase</fullName>
    </alternativeName>
</protein>
<evidence type="ECO:0000256" key="5">
    <source>
        <dbReference type="ARBA" id="ARBA00013200"/>
    </source>
</evidence>
<comment type="catalytic activity">
    <reaction evidence="18 19">
        <text>alpha-ribazole 5'-phosphate + adenosylcob(III)inamide-GDP = adenosylcob(III)alamin 5'-phosphate + GMP + H(+)</text>
        <dbReference type="Rhea" id="RHEA:23560"/>
        <dbReference type="ChEBI" id="CHEBI:15378"/>
        <dbReference type="ChEBI" id="CHEBI:57918"/>
        <dbReference type="ChEBI" id="CHEBI:58115"/>
        <dbReference type="ChEBI" id="CHEBI:60487"/>
        <dbReference type="ChEBI" id="CHEBI:60493"/>
        <dbReference type="EC" id="2.7.8.26"/>
    </reaction>
</comment>
<evidence type="ECO:0000256" key="19">
    <source>
        <dbReference type="HAMAP-Rule" id="MF_00719"/>
    </source>
</evidence>
<keyword evidence="9 19" id="KW-0808">Transferase</keyword>
<evidence type="ECO:0000256" key="4">
    <source>
        <dbReference type="ARBA" id="ARBA00010561"/>
    </source>
</evidence>
<evidence type="ECO:0000256" key="1">
    <source>
        <dbReference type="ARBA" id="ARBA00001946"/>
    </source>
</evidence>
<evidence type="ECO:0000256" key="9">
    <source>
        <dbReference type="ARBA" id="ARBA00022679"/>
    </source>
</evidence>
<evidence type="ECO:0000256" key="6">
    <source>
        <dbReference type="ARBA" id="ARBA00015850"/>
    </source>
</evidence>
<proteinExistence type="inferred from homology"/>
<feature type="transmembrane region" description="Helical" evidence="19">
    <location>
        <begin position="57"/>
        <end position="79"/>
    </location>
</feature>
<dbReference type="AlphaFoldDB" id="A0A1K1NJ01"/>
<keyword evidence="7 19" id="KW-1003">Cell membrane</keyword>
<comment type="catalytic activity">
    <reaction evidence="17 19">
        <text>alpha-ribazole + adenosylcob(III)inamide-GDP = adenosylcob(III)alamin + GMP + H(+)</text>
        <dbReference type="Rhea" id="RHEA:16049"/>
        <dbReference type="ChEBI" id="CHEBI:10329"/>
        <dbReference type="ChEBI" id="CHEBI:15378"/>
        <dbReference type="ChEBI" id="CHEBI:18408"/>
        <dbReference type="ChEBI" id="CHEBI:58115"/>
        <dbReference type="ChEBI" id="CHEBI:60487"/>
        <dbReference type="EC" id="2.7.8.26"/>
    </reaction>
</comment>
<comment type="similarity">
    <text evidence="4 19">Belongs to the CobS family.</text>
</comment>
<comment type="function">
    <text evidence="14 19">Joins adenosylcobinamide-GDP and alpha-ribazole to generate adenosylcobalamin (Ado-cobalamin). Also synthesizes adenosylcobalamin 5'-phosphate from adenosylcobinamide-GDP and alpha-ribazole 5'-phosphate.</text>
</comment>
<evidence type="ECO:0000256" key="11">
    <source>
        <dbReference type="ARBA" id="ARBA00022842"/>
    </source>
</evidence>
<dbReference type="GO" id="GO:0051073">
    <property type="term" value="F:adenosylcobinamide-GDP ribazoletransferase activity"/>
    <property type="evidence" value="ECO:0007669"/>
    <property type="project" value="UniProtKB-UniRule"/>
</dbReference>
<evidence type="ECO:0000256" key="10">
    <source>
        <dbReference type="ARBA" id="ARBA00022692"/>
    </source>
</evidence>
<evidence type="ECO:0000256" key="13">
    <source>
        <dbReference type="ARBA" id="ARBA00023136"/>
    </source>
</evidence>
<sequence>MLRSLCSAFLMYSRIPVPKVEWKEENRRYALGFFPLVGAVIGGLLILWRIVCDWLDIGQFLFAAGAVFLPILVTGGIHLDGFCDVCDARASYADRAKRLEIMSDPHIGSFAVIRLCLYLILQTALFTQVTDAEMTAVIACGYVLSRALSGLTAVTFKSAKKEGTLQSFVRPSHKKITLAMVGAFIAASAAYAFFILPVQGLSAAAAAVFVLAWHRYSAYRDFGGVTGDLCGWFLQMCEIAILAAAVFSERLCAL</sequence>
<evidence type="ECO:0000256" key="8">
    <source>
        <dbReference type="ARBA" id="ARBA00022573"/>
    </source>
</evidence>
<feature type="transmembrane region" description="Helical" evidence="19">
    <location>
        <begin position="29"/>
        <end position="51"/>
    </location>
</feature>
<gene>
    <name evidence="19" type="primary">cobS</name>
    <name evidence="20" type="ORF">SAMN02910280_2054</name>
</gene>
<feature type="transmembrane region" description="Helical" evidence="19">
    <location>
        <begin position="107"/>
        <end position="129"/>
    </location>
</feature>
<evidence type="ECO:0000256" key="17">
    <source>
        <dbReference type="ARBA" id="ARBA00048623"/>
    </source>
</evidence>
<dbReference type="NCBIfam" id="TIGR00317">
    <property type="entry name" value="cobS"/>
    <property type="match status" value="1"/>
</dbReference>
<evidence type="ECO:0000256" key="16">
    <source>
        <dbReference type="ARBA" id="ARBA00032853"/>
    </source>
</evidence>
<keyword evidence="13 19" id="KW-0472">Membrane</keyword>
<accession>A0A1K1NJ01</accession>
<keyword evidence="12 19" id="KW-1133">Transmembrane helix</keyword>
<feature type="transmembrane region" description="Helical" evidence="19">
    <location>
        <begin position="135"/>
        <end position="156"/>
    </location>
</feature>
<dbReference type="UniPathway" id="UPA00148">
    <property type="reaction ID" value="UER00238"/>
</dbReference>
<evidence type="ECO:0000256" key="15">
    <source>
        <dbReference type="ARBA" id="ARBA00032605"/>
    </source>
</evidence>
<evidence type="ECO:0000313" key="20">
    <source>
        <dbReference type="EMBL" id="SFW35308.1"/>
    </source>
</evidence>
<dbReference type="GO" id="GO:0009236">
    <property type="term" value="P:cobalamin biosynthetic process"/>
    <property type="evidence" value="ECO:0007669"/>
    <property type="project" value="UniProtKB-UniRule"/>
</dbReference>
<keyword evidence="10 19" id="KW-0812">Transmembrane</keyword>
<name>A0A1K1NJ01_RUMFL</name>
<keyword evidence="8 19" id="KW-0169">Cobalamin biosynthesis</keyword>
<dbReference type="HAMAP" id="MF_00719">
    <property type="entry name" value="CobS"/>
    <property type="match status" value="1"/>
</dbReference>
<feature type="transmembrane region" description="Helical" evidence="19">
    <location>
        <begin position="176"/>
        <end position="194"/>
    </location>
</feature>
<dbReference type="GO" id="GO:0008818">
    <property type="term" value="F:cobalamin 5'-phosphate synthase activity"/>
    <property type="evidence" value="ECO:0007669"/>
    <property type="project" value="UniProtKB-UniRule"/>
</dbReference>
<feature type="transmembrane region" description="Helical" evidence="19">
    <location>
        <begin position="229"/>
        <end position="248"/>
    </location>
</feature>
<comment type="subcellular location">
    <subcellularLocation>
        <location evidence="2 19">Cell membrane</location>
        <topology evidence="2 19">Multi-pass membrane protein</topology>
    </subcellularLocation>
</comment>
<dbReference type="Proteomes" id="UP000183461">
    <property type="component" value="Unassembled WGS sequence"/>
</dbReference>